<keyword evidence="2" id="KW-1185">Reference proteome</keyword>
<evidence type="ECO:0008006" key="3">
    <source>
        <dbReference type="Google" id="ProtNLM"/>
    </source>
</evidence>
<gene>
    <name evidence="1" type="ORF">IQ782_22440</name>
</gene>
<dbReference type="Proteomes" id="UP000607796">
    <property type="component" value="Unassembled WGS sequence"/>
</dbReference>
<name>A0ABR9X7X9_9RHOB</name>
<protein>
    <recommendedName>
        <fullName evidence="3">Transposase</fullName>
    </recommendedName>
</protein>
<sequence>MQARLDHVARRIASGSSKLEAIRCLERYIARGVFGILMRRRTEINQSQIAV</sequence>
<reference evidence="1 2" key="1">
    <citation type="journal article" date="2021" name="Int. J. Syst. Evol. Microbiol.">
        <title>Salipiger mangrovisoli sp. nov., isolated from mangrove soil and the proposal for the reclassification of Paraphaeobacter pallidus as Salipiger pallidus comb. nov.</title>
        <authorList>
            <person name="Du J."/>
            <person name="Liu Y."/>
            <person name="Pei T."/>
            <person name="Deng M.R."/>
            <person name="Zhu H."/>
        </authorList>
    </citation>
    <scope>NUCLEOTIDE SEQUENCE [LARGE SCALE GENOMIC DNA]</scope>
    <source>
        <strain evidence="1 2">6D45A</strain>
    </source>
</reference>
<organism evidence="1 2">
    <name type="scientific">Salipiger mangrovisoli</name>
    <dbReference type="NCBI Taxonomy" id="2865933"/>
    <lineage>
        <taxon>Bacteria</taxon>
        <taxon>Pseudomonadati</taxon>
        <taxon>Pseudomonadota</taxon>
        <taxon>Alphaproteobacteria</taxon>
        <taxon>Rhodobacterales</taxon>
        <taxon>Roseobacteraceae</taxon>
        <taxon>Salipiger</taxon>
    </lineage>
</organism>
<evidence type="ECO:0000313" key="1">
    <source>
        <dbReference type="EMBL" id="MBE9639620.1"/>
    </source>
</evidence>
<accession>A0ABR9X7X9</accession>
<evidence type="ECO:0000313" key="2">
    <source>
        <dbReference type="Proteomes" id="UP000607796"/>
    </source>
</evidence>
<proteinExistence type="predicted"/>
<comment type="caution">
    <text evidence="1">The sequence shown here is derived from an EMBL/GenBank/DDBJ whole genome shotgun (WGS) entry which is preliminary data.</text>
</comment>
<dbReference type="EMBL" id="JADFFK010000020">
    <property type="protein sequence ID" value="MBE9639620.1"/>
    <property type="molecule type" value="Genomic_DNA"/>
</dbReference>